<sequence>DNDNDVELALLGQAKKPNGDQLQEILSSPTVLEKLSVYRKKDCESYPQLAWM</sequence>
<dbReference type="EMBL" id="JAAAIP010001320">
    <property type="protein sequence ID" value="KAG0307964.1"/>
    <property type="molecule type" value="Genomic_DNA"/>
</dbReference>
<evidence type="ECO:0000313" key="1">
    <source>
        <dbReference type="EMBL" id="KAG0307964.1"/>
    </source>
</evidence>
<keyword evidence="2" id="KW-1185">Reference proteome</keyword>
<feature type="non-terminal residue" evidence="1">
    <location>
        <position position="1"/>
    </location>
</feature>
<dbReference type="Proteomes" id="UP000738325">
    <property type="component" value="Unassembled WGS sequence"/>
</dbReference>
<proteinExistence type="predicted"/>
<accession>A0A9P6QZ36</accession>
<name>A0A9P6QZ36_9FUNG</name>
<organism evidence="1 2">
    <name type="scientific">Dissophora globulifera</name>
    <dbReference type="NCBI Taxonomy" id="979702"/>
    <lineage>
        <taxon>Eukaryota</taxon>
        <taxon>Fungi</taxon>
        <taxon>Fungi incertae sedis</taxon>
        <taxon>Mucoromycota</taxon>
        <taxon>Mortierellomycotina</taxon>
        <taxon>Mortierellomycetes</taxon>
        <taxon>Mortierellales</taxon>
        <taxon>Mortierellaceae</taxon>
        <taxon>Dissophora</taxon>
    </lineage>
</organism>
<reference evidence="1" key="1">
    <citation type="journal article" date="2020" name="Fungal Divers.">
        <title>Resolving the Mortierellaceae phylogeny through synthesis of multi-gene phylogenetics and phylogenomics.</title>
        <authorList>
            <person name="Vandepol N."/>
            <person name="Liber J."/>
            <person name="Desiro A."/>
            <person name="Na H."/>
            <person name="Kennedy M."/>
            <person name="Barry K."/>
            <person name="Grigoriev I.V."/>
            <person name="Miller A.N."/>
            <person name="O'Donnell K."/>
            <person name="Stajich J.E."/>
            <person name="Bonito G."/>
        </authorList>
    </citation>
    <scope>NUCLEOTIDE SEQUENCE</scope>
    <source>
        <strain evidence="1">REB-010B</strain>
    </source>
</reference>
<evidence type="ECO:0000313" key="2">
    <source>
        <dbReference type="Proteomes" id="UP000738325"/>
    </source>
</evidence>
<dbReference type="AlphaFoldDB" id="A0A9P6QZ36"/>
<gene>
    <name evidence="1" type="ORF">BGZ99_001325</name>
</gene>
<feature type="non-terminal residue" evidence="1">
    <location>
        <position position="52"/>
    </location>
</feature>
<protein>
    <submittedName>
        <fullName evidence="1">Uncharacterized protein</fullName>
    </submittedName>
</protein>
<comment type="caution">
    <text evidence="1">The sequence shown here is derived from an EMBL/GenBank/DDBJ whole genome shotgun (WGS) entry which is preliminary data.</text>
</comment>